<dbReference type="EMBL" id="ANOG01000952">
    <property type="protein sequence ID" value="EMI16493.1"/>
    <property type="molecule type" value="Genomic_DNA"/>
</dbReference>
<evidence type="ECO:0000313" key="2">
    <source>
        <dbReference type="Proteomes" id="UP000011991"/>
    </source>
</evidence>
<sequence>MQLANLWPRDTRFTVNYRIPLILAKLDSHRAIKFLLSDELFPVDFRSIRQILEAFKTES</sequence>
<accession>M5RAG6</accession>
<comment type="caution">
    <text evidence="1">The sequence shown here is derived from an EMBL/GenBank/DDBJ whole genome shotgun (WGS) entry which is preliminary data.</text>
</comment>
<organism evidence="1 2">
    <name type="scientific">Rhodopirellula maiorica SM1</name>
    <dbReference type="NCBI Taxonomy" id="1265738"/>
    <lineage>
        <taxon>Bacteria</taxon>
        <taxon>Pseudomonadati</taxon>
        <taxon>Planctomycetota</taxon>
        <taxon>Planctomycetia</taxon>
        <taxon>Pirellulales</taxon>
        <taxon>Pirellulaceae</taxon>
        <taxon>Novipirellula</taxon>
    </lineage>
</organism>
<reference evidence="1 2" key="1">
    <citation type="journal article" date="2013" name="Mar. Genomics">
        <title>Expression of sulfatases in Rhodopirellula baltica and the diversity of sulfatases in the genus Rhodopirellula.</title>
        <authorList>
            <person name="Wegner C.E."/>
            <person name="Richter-Heitmann T."/>
            <person name="Klindworth A."/>
            <person name="Klockow C."/>
            <person name="Richter M."/>
            <person name="Achstetter T."/>
            <person name="Glockner F.O."/>
            <person name="Harder J."/>
        </authorList>
    </citation>
    <scope>NUCLEOTIDE SEQUENCE [LARGE SCALE GENOMIC DNA]</scope>
    <source>
        <strain evidence="1 2">SM1</strain>
    </source>
</reference>
<dbReference type="Proteomes" id="UP000011991">
    <property type="component" value="Unassembled WGS sequence"/>
</dbReference>
<name>M5RAG6_9BACT</name>
<dbReference type="PATRIC" id="fig|1265738.3.peg.6572"/>
<keyword evidence="2" id="KW-1185">Reference proteome</keyword>
<dbReference type="AlphaFoldDB" id="M5RAG6"/>
<proteinExistence type="predicted"/>
<protein>
    <submittedName>
        <fullName evidence="1">Uncharacterized protein</fullName>
    </submittedName>
</protein>
<evidence type="ECO:0000313" key="1">
    <source>
        <dbReference type="EMBL" id="EMI16493.1"/>
    </source>
</evidence>
<gene>
    <name evidence="1" type="ORF">RMSM_06587</name>
</gene>